<dbReference type="Proteomes" id="UP000480266">
    <property type="component" value="Unassembled WGS sequence"/>
</dbReference>
<sequence length="115" mass="12159">MKVMNAAAILALSSYATPALAENAIGVTATEIKVGGIFPYGGPASALGLIGRNITAYVQQVNDRGGVNGRKVNYISYDDAYSPPKATIRKIAELGFCGRHMPKPDGSFSLRQSRI</sequence>
<dbReference type="PANTHER" id="PTHR47235">
    <property type="entry name" value="BLR6548 PROTEIN"/>
    <property type="match status" value="1"/>
</dbReference>
<feature type="chain" id="PRO_5028899516" evidence="3">
    <location>
        <begin position="22"/>
        <end position="115"/>
    </location>
</feature>
<evidence type="ECO:0000313" key="6">
    <source>
        <dbReference type="Proteomes" id="UP000480266"/>
    </source>
</evidence>
<protein>
    <submittedName>
        <fullName evidence="5">ABC transporter substrate-binding protein</fullName>
    </submittedName>
</protein>
<comment type="caution">
    <text evidence="5">The sequence shown here is derived from an EMBL/GenBank/DDBJ whole genome shotgun (WGS) entry which is preliminary data.</text>
</comment>
<dbReference type="Pfam" id="PF13458">
    <property type="entry name" value="Peripla_BP_6"/>
    <property type="match status" value="1"/>
</dbReference>
<comment type="similarity">
    <text evidence="1">Belongs to the leucine-binding protein family.</text>
</comment>
<organism evidence="5 6">
    <name type="scientific">Candidatus Afipia apatlaquensis</name>
    <dbReference type="NCBI Taxonomy" id="2712852"/>
    <lineage>
        <taxon>Bacteria</taxon>
        <taxon>Pseudomonadati</taxon>
        <taxon>Pseudomonadota</taxon>
        <taxon>Alphaproteobacteria</taxon>
        <taxon>Hyphomicrobiales</taxon>
        <taxon>Nitrobacteraceae</taxon>
        <taxon>Afipia</taxon>
    </lineage>
</organism>
<dbReference type="AlphaFoldDB" id="A0A7C9RE01"/>
<keyword evidence="6" id="KW-1185">Reference proteome</keyword>
<evidence type="ECO:0000256" key="2">
    <source>
        <dbReference type="ARBA" id="ARBA00022729"/>
    </source>
</evidence>
<keyword evidence="2 3" id="KW-0732">Signal</keyword>
<accession>A0A7C9RE01</accession>
<dbReference type="SUPFAM" id="SSF53822">
    <property type="entry name" value="Periplasmic binding protein-like I"/>
    <property type="match status" value="1"/>
</dbReference>
<dbReference type="EMBL" id="JAAMRR010000215">
    <property type="protein sequence ID" value="NGX94441.1"/>
    <property type="molecule type" value="Genomic_DNA"/>
</dbReference>
<reference evidence="5" key="1">
    <citation type="submission" date="2020-02" db="EMBL/GenBank/DDBJ databases">
        <title>Draft genome sequence of Candidatus Afipia apatlaquensis IBT-C3, a potential strain for decolorization of textile dyes.</title>
        <authorList>
            <person name="Sanchez-Reyes A."/>
            <person name="Breton-Deval L."/>
            <person name="Mangelson H."/>
            <person name="Sanchez-Flores A."/>
        </authorList>
    </citation>
    <scope>NUCLEOTIDE SEQUENCE [LARGE SCALE GENOMIC DNA]</scope>
    <source>
        <strain evidence="5">IBT-C3</strain>
    </source>
</reference>
<gene>
    <name evidence="5" type="ORF">G4V63_04165</name>
</gene>
<feature type="signal peptide" evidence="3">
    <location>
        <begin position="1"/>
        <end position="21"/>
    </location>
</feature>
<dbReference type="Gene3D" id="3.40.50.2300">
    <property type="match status" value="1"/>
</dbReference>
<evidence type="ECO:0000313" key="5">
    <source>
        <dbReference type="EMBL" id="NGX94441.1"/>
    </source>
</evidence>
<evidence type="ECO:0000256" key="1">
    <source>
        <dbReference type="ARBA" id="ARBA00010062"/>
    </source>
</evidence>
<feature type="domain" description="Leucine-binding protein" evidence="4">
    <location>
        <begin position="31"/>
        <end position="87"/>
    </location>
</feature>
<evidence type="ECO:0000256" key="3">
    <source>
        <dbReference type="SAM" id="SignalP"/>
    </source>
</evidence>
<evidence type="ECO:0000259" key="4">
    <source>
        <dbReference type="Pfam" id="PF13458"/>
    </source>
</evidence>
<name>A0A7C9RE01_9BRAD</name>
<proteinExistence type="inferred from homology"/>
<dbReference type="InterPro" id="IPR028082">
    <property type="entry name" value="Peripla_BP_I"/>
</dbReference>
<dbReference type="PANTHER" id="PTHR47235:SF1">
    <property type="entry name" value="BLR6548 PROTEIN"/>
    <property type="match status" value="1"/>
</dbReference>
<dbReference type="InterPro" id="IPR028081">
    <property type="entry name" value="Leu-bd"/>
</dbReference>